<proteinExistence type="predicted"/>
<organism evidence="1 2">
    <name type="scientific">Ponticoccus litoralis</name>
    <dbReference type="NCBI Taxonomy" id="422297"/>
    <lineage>
        <taxon>Bacteria</taxon>
        <taxon>Pseudomonadati</taxon>
        <taxon>Pseudomonadota</taxon>
        <taxon>Alphaproteobacteria</taxon>
        <taxon>Rhodobacterales</taxon>
        <taxon>Roseobacteraceae</taxon>
        <taxon>Ponticoccus</taxon>
    </lineage>
</organism>
<gene>
    <name evidence="1" type="ORF">ABFB10_13050</name>
</gene>
<dbReference type="AlphaFoldDB" id="A0AAW9SGD2"/>
<evidence type="ECO:0000313" key="1">
    <source>
        <dbReference type="EMBL" id="MEN9061807.1"/>
    </source>
</evidence>
<keyword evidence="2" id="KW-1185">Reference proteome</keyword>
<dbReference type="Proteomes" id="UP001428774">
    <property type="component" value="Unassembled WGS sequence"/>
</dbReference>
<protein>
    <recommendedName>
        <fullName evidence="3">AraC family transcriptional regulator</fullName>
    </recommendedName>
</protein>
<sequence>MSDDAATADRVTALVEAELAAFDGTTRAGRMLLEDFARLRVAPRPVSVRFSGGFVQRCWTVTRSNGAYSVVYMPRAGYFSLCVDTDLGPVDIAVHGPALAVFGAV</sequence>
<evidence type="ECO:0000313" key="2">
    <source>
        <dbReference type="Proteomes" id="UP001428774"/>
    </source>
</evidence>
<evidence type="ECO:0008006" key="3">
    <source>
        <dbReference type="Google" id="ProtNLM"/>
    </source>
</evidence>
<accession>A0AAW9SGD2</accession>
<dbReference type="RefSeq" id="WP_347166840.1">
    <property type="nucleotide sequence ID" value="NZ_JBDNCH010000002.1"/>
</dbReference>
<dbReference type="EMBL" id="JBDNCH010000002">
    <property type="protein sequence ID" value="MEN9061807.1"/>
    <property type="molecule type" value="Genomic_DNA"/>
</dbReference>
<comment type="caution">
    <text evidence="1">The sequence shown here is derived from an EMBL/GenBank/DDBJ whole genome shotgun (WGS) entry which is preliminary data.</text>
</comment>
<name>A0AAW9SGD2_9RHOB</name>
<reference evidence="1 2" key="1">
    <citation type="submission" date="2024-05" db="EMBL/GenBank/DDBJ databases">
        <title>Genome sequence of Ponticoccus litoralis KCCM 90028.</title>
        <authorList>
            <person name="Kim J.M."/>
            <person name="Lee J.K."/>
            <person name="Choi B.J."/>
            <person name="Bayburt H."/>
            <person name="Baek J.H."/>
            <person name="Jeon C.O."/>
        </authorList>
    </citation>
    <scope>NUCLEOTIDE SEQUENCE [LARGE SCALE GENOMIC DNA]</scope>
    <source>
        <strain evidence="1 2">KCCM 90028</strain>
    </source>
</reference>